<evidence type="ECO:0000313" key="4">
    <source>
        <dbReference type="EMBL" id="PFH49920.1"/>
    </source>
</evidence>
<dbReference type="Proteomes" id="UP000242287">
    <property type="component" value="Unassembled WGS sequence"/>
</dbReference>
<name>A0A2A9NQC6_9AGAR</name>
<organism evidence="4 5">
    <name type="scientific">Amanita thiersii Skay4041</name>
    <dbReference type="NCBI Taxonomy" id="703135"/>
    <lineage>
        <taxon>Eukaryota</taxon>
        <taxon>Fungi</taxon>
        <taxon>Dikarya</taxon>
        <taxon>Basidiomycota</taxon>
        <taxon>Agaricomycotina</taxon>
        <taxon>Agaricomycetes</taxon>
        <taxon>Agaricomycetidae</taxon>
        <taxon>Agaricales</taxon>
        <taxon>Pluteineae</taxon>
        <taxon>Amanitaceae</taxon>
        <taxon>Amanita</taxon>
    </lineage>
</organism>
<dbReference type="GO" id="GO:0005634">
    <property type="term" value="C:nucleus"/>
    <property type="evidence" value="ECO:0007669"/>
    <property type="project" value="UniProtKB-SubCell"/>
</dbReference>
<evidence type="ECO:0000256" key="2">
    <source>
        <dbReference type="ARBA" id="ARBA00023242"/>
    </source>
</evidence>
<reference evidence="4 5" key="1">
    <citation type="submission" date="2014-02" db="EMBL/GenBank/DDBJ databases">
        <title>Transposable element dynamics among asymbiotic and ectomycorrhizal Amanita fungi.</title>
        <authorList>
            <consortium name="DOE Joint Genome Institute"/>
            <person name="Hess J."/>
            <person name="Skrede I."/>
            <person name="Wolfe B."/>
            <person name="LaButti K."/>
            <person name="Ohm R.A."/>
            <person name="Grigoriev I.V."/>
            <person name="Pringle A."/>
        </authorList>
    </citation>
    <scope>NUCLEOTIDE SEQUENCE [LARGE SCALE GENOMIC DNA]</scope>
    <source>
        <strain evidence="4 5">SKay4041</strain>
    </source>
</reference>
<keyword evidence="5" id="KW-1185">Reference proteome</keyword>
<proteinExistence type="predicted"/>
<evidence type="ECO:0000256" key="1">
    <source>
        <dbReference type="ARBA" id="ARBA00004123"/>
    </source>
</evidence>
<feature type="domain" description="ELYS-like" evidence="3">
    <location>
        <begin position="61"/>
        <end position="244"/>
    </location>
</feature>
<dbReference type="STRING" id="703135.A0A2A9NQC6"/>
<dbReference type="InterPro" id="IPR025151">
    <property type="entry name" value="ELYS_dom"/>
</dbReference>
<dbReference type="AlphaFoldDB" id="A0A2A9NQC6"/>
<gene>
    <name evidence="4" type="ORF">AMATHDRAFT_146491</name>
</gene>
<dbReference type="OrthoDB" id="20729at2759"/>
<sequence length="249" mass="28649">MDLVRSPLFSSCILPLNCIQDTTQASQTRCFISYFDLSTNFPWRDPRPEQIERRRALLDDKLIFDLLLSSGGVKRPDALYPPTDVPSLRQLLDAIESSSYDALKKECLVYYLLKWHQDGREERFQIEHCIPPHFAALSDAYWLLDTGTNVPRAISILSDARLNKDYPSKILKAISLLPNHSTLLVKYVRTAKPTLTEVNDLETYVTALAESSLSEAWGFQRTFGEANTNRSRLFKKLLEWCVTREWSSR</sequence>
<evidence type="ECO:0000259" key="3">
    <source>
        <dbReference type="Pfam" id="PF13934"/>
    </source>
</evidence>
<accession>A0A2A9NQC6</accession>
<evidence type="ECO:0000313" key="5">
    <source>
        <dbReference type="Proteomes" id="UP000242287"/>
    </source>
</evidence>
<protein>
    <recommendedName>
        <fullName evidence="3">ELYS-like domain-containing protein</fullName>
    </recommendedName>
</protein>
<keyword evidence="2" id="KW-0539">Nucleus</keyword>
<dbReference type="Pfam" id="PF13934">
    <property type="entry name" value="ELYS"/>
    <property type="match status" value="1"/>
</dbReference>
<comment type="subcellular location">
    <subcellularLocation>
        <location evidence="1">Nucleus</location>
    </subcellularLocation>
</comment>
<dbReference type="EMBL" id="KZ302016">
    <property type="protein sequence ID" value="PFH49920.1"/>
    <property type="molecule type" value="Genomic_DNA"/>
</dbReference>